<accession>A0A895YCY0</accession>
<dbReference type="EMBL" id="CP070499">
    <property type="protein sequence ID" value="QSB14042.1"/>
    <property type="molecule type" value="Genomic_DNA"/>
</dbReference>
<organism evidence="1 2">
    <name type="scientific">Natronosporangium hydrolyticum</name>
    <dbReference type="NCBI Taxonomy" id="2811111"/>
    <lineage>
        <taxon>Bacteria</taxon>
        <taxon>Bacillati</taxon>
        <taxon>Actinomycetota</taxon>
        <taxon>Actinomycetes</taxon>
        <taxon>Micromonosporales</taxon>
        <taxon>Micromonosporaceae</taxon>
        <taxon>Natronosporangium</taxon>
    </lineage>
</organism>
<dbReference type="KEGG" id="nhy:JQS43_21265"/>
<gene>
    <name evidence="1" type="ORF">JQS43_21265</name>
</gene>
<dbReference type="RefSeq" id="WP_239676158.1">
    <property type="nucleotide sequence ID" value="NZ_CP070499.1"/>
</dbReference>
<evidence type="ECO:0000313" key="1">
    <source>
        <dbReference type="EMBL" id="QSB14042.1"/>
    </source>
</evidence>
<keyword evidence="2" id="KW-1185">Reference proteome</keyword>
<evidence type="ECO:0000313" key="2">
    <source>
        <dbReference type="Proteomes" id="UP000662857"/>
    </source>
</evidence>
<name>A0A895YCY0_9ACTN</name>
<reference evidence="1" key="1">
    <citation type="submission" date="2021-02" db="EMBL/GenBank/DDBJ databases">
        <title>Natrosporangium hydrolyticum gen. nov., sp. nov, a haloalkaliphilic actinobacterium from a soda solonchak soil.</title>
        <authorList>
            <person name="Sorokin D.Y."/>
            <person name="Khijniak T.V."/>
            <person name="Zakharycheva A.P."/>
            <person name="Boueva O.V."/>
            <person name="Ariskina E.V."/>
            <person name="Hahnke R.L."/>
            <person name="Bunk B."/>
            <person name="Sproer C."/>
            <person name="Schumann P."/>
            <person name="Evtushenko L.I."/>
            <person name="Kublanov I.V."/>
        </authorList>
    </citation>
    <scope>NUCLEOTIDE SEQUENCE</scope>
    <source>
        <strain evidence="1">DSM 106523</strain>
    </source>
</reference>
<proteinExistence type="predicted"/>
<dbReference type="Proteomes" id="UP000662857">
    <property type="component" value="Chromosome"/>
</dbReference>
<protein>
    <submittedName>
        <fullName evidence="1">Uncharacterized protein</fullName>
    </submittedName>
</protein>
<dbReference type="AlphaFoldDB" id="A0A895YCY0"/>
<sequence length="104" mass="11120">MFNVPENARTPMHAQDGAVVAELVWRALHDPHGFSHVGPELEVTGARPGDVKAVLPLLEDVRIEDWVGESGTCYRDYVGALPCGLLLRLITDAGLAADVCGGSR</sequence>